<dbReference type="PROSITE" id="PS00290">
    <property type="entry name" value="IG_MHC"/>
    <property type="match status" value="1"/>
</dbReference>
<dbReference type="SUPFAM" id="SSF48726">
    <property type="entry name" value="Immunoglobulin"/>
    <property type="match status" value="2"/>
</dbReference>
<keyword evidence="7" id="KW-1185">Reference proteome</keyword>
<reference evidence="6" key="2">
    <citation type="submission" date="2025-08" db="UniProtKB">
        <authorList>
            <consortium name="Ensembl"/>
        </authorList>
    </citation>
    <scope>IDENTIFICATION</scope>
</reference>
<proteinExistence type="predicted"/>
<evidence type="ECO:0000256" key="1">
    <source>
        <dbReference type="ARBA" id="ARBA00022859"/>
    </source>
</evidence>
<dbReference type="InterPro" id="IPR013106">
    <property type="entry name" value="Ig_V-set"/>
</dbReference>
<dbReference type="GeneTree" id="ENSGT01060000248704"/>
<feature type="domain" description="Ig-like" evidence="5">
    <location>
        <begin position="3"/>
        <end position="101"/>
    </location>
</feature>
<feature type="domain" description="Ig-like" evidence="5">
    <location>
        <begin position="118"/>
        <end position="206"/>
    </location>
</feature>
<dbReference type="InterPro" id="IPR003599">
    <property type="entry name" value="Ig_sub"/>
</dbReference>
<accession>A0A4W5JWN7</accession>
<dbReference type="InterPro" id="IPR050199">
    <property type="entry name" value="IgHV"/>
</dbReference>
<dbReference type="InterPro" id="IPR007110">
    <property type="entry name" value="Ig-like_dom"/>
</dbReference>
<dbReference type="GO" id="GO:0005576">
    <property type="term" value="C:extracellular region"/>
    <property type="evidence" value="ECO:0007669"/>
    <property type="project" value="UniProtKB-ARBA"/>
</dbReference>
<dbReference type="CDD" id="cd00098">
    <property type="entry name" value="IgC1"/>
    <property type="match status" value="1"/>
</dbReference>
<sequence>QAAQTIYFPNSLSVKPGETLTISCAISGYSLTDSSYAVAWIRQSAGKPMECFFYIWGGGNFYQNDALKNKFSFRRDMSSSTSILTGQNLLTEDTAVYYCRLLSCEVIHSLFKLFVIFPPMSLLSAPIGTTQYLMCSIEDLAPNKVTVTGKQNDMQVEGLTHTVGKQPSGLYSASSLLKVTNTDWNNKVKYSCVVQHTEQTITKTISKTGLYIGEDCTIIYVMLTYRISII</sequence>
<dbReference type="InterPro" id="IPR003006">
    <property type="entry name" value="Ig/MHC_CS"/>
</dbReference>
<dbReference type="PANTHER" id="PTHR23266">
    <property type="entry name" value="IMMUNOGLOBULIN HEAVY CHAIN"/>
    <property type="match status" value="1"/>
</dbReference>
<dbReference type="SMART" id="SM00407">
    <property type="entry name" value="IGc1"/>
    <property type="match status" value="1"/>
</dbReference>
<organism evidence="6 7">
    <name type="scientific">Hucho hucho</name>
    <name type="common">huchen</name>
    <dbReference type="NCBI Taxonomy" id="62062"/>
    <lineage>
        <taxon>Eukaryota</taxon>
        <taxon>Metazoa</taxon>
        <taxon>Chordata</taxon>
        <taxon>Craniata</taxon>
        <taxon>Vertebrata</taxon>
        <taxon>Euteleostomi</taxon>
        <taxon>Actinopterygii</taxon>
        <taxon>Neopterygii</taxon>
        <taxon>Teleostei</taxon>
        <taxon>Protacanthopterygii</taxon>
        <taxon>Salmoniformes</taxon>
        <taxon>Salmonidae</taxon>
        <taxon>Salmoninae</taxon>
        <taxon>Hucho</taxon>
    </lineage>
</organism>
<evidence type="ECO:0000256" key="3">
    <source>
        <dbReference type="ARBA" id="ARBA00023319"/>
    </source>
</evidence>
<keyword evidence="2" id="KW-1064">Adaptive immunity</keyword>
<evidence type="ECO:0000256" key="4">
    <source>
        <dbReference type="ARBA" id="ARBA00043265"/>
    </source>
</evidence>
<dbReference type="Proteomes" id="UP000314982">
    <property type="component" value="Unassembled WGS sequence"/>
</dbReference>
<dbReference type="Pfam" id="PF07654">
    <property type="entry name" value="C1-set"/>
    <property type="match status" value="1"/>
</dbReference>
<protein>
    <recommendedName>
        <fullName evidence="5">Ig-like domain-containing protein</fullName>
    </recommendedName>
</protein>
<dbReference type="GO" id="GO:0002250">
    <property type="term" value="P:adaptive immune response"/>
    <property type="evidence" value="ECO:0007669"/>
    <property type="project" value="UniProtKB-KW"/>
</dbReference>
<dbReference type="GO" id="GO:0019814">
    <property type="term" value="C:immunoglobulin complex"/>
    <property type="evidence" value="ECO:0007669"/>
    <property type="project" value="UniProtKB-KW"/>
</dbReference>
<dbReference type="InterPro" id="IPR036179">
    <property type="entry name" value="Ig-like_dom_sf"/>
</dbReference>
<keyword evidence="3" id="KW-0393">Immunoglobulin domain</keyword>
<dbReference type="Ensembl" id="ENSHHUT00000009707.1">
    <property type="protein sequence ID" value="ENSHHUP00000009408.1"/>
    <property type="gene ID" value="ENSHHUG00000005646.1"/>
</dbReference>
<dbReference type="InterPro" id="IPR013783">
    <property type="entry name" value="Ig-like_fold"/>
</dbReference>
<dbReference type="PROSITE" id="PS50835">
    <property type="entry name" value="IG_LIKE"/>
    <property type="match status" value="2"/>
</dbReference>
<reference evidence="7" key="1">
    <citation type="submission" date="2018-06" db="EMBL/GenBank/DDBJ databases">
        <title>Genome assembly of Danube salmon.</title>
        <authorList>
            <person name="Macqueen D.J."/>
            <person name="Gundappa M.K."/>
        </authorList>
    </citation>
    <scope>NUCLEOTIDE SEQUENCE [LARGE SCALE GENOMIC DNA]</scope>
</reference>
<evidence type="ECO:0000313" key="7">
    <source>
        <dbReference type="Proteomes" id="UP000314982"/>
    </source>
</evidence>
<dbReference type="Pfam" id="PF07686">
    <property type="entry name" value="V-set"/>
    <property type="match status" value="1"/>
</dbReference>
<dbReference type="SMART" id="SM00409">
    <property type="entry name" value="IG"/>
    <property type="match status" value="2"/>
</dbReference>
<dbReference type="Gene3D" id="2.60.40.10">
    <property type="entry name" value="Immunoglobulins"/>
    <property type="match status" value="2"/>
</dbReference>
<reference evidence="6" key="3">
    <citation type="submission" date="2025-09" db="UniProtKB">
        <authorList>
            <consortium name="Ensembl"/>
        </authorList>
    </citation>
    <scope>IDENTIFICATION</scope>
</reference>
<dbReference type="AlphaFoldDB" id="A0A4W5JWN7"/>
<evidence type="ECO:0000313" key="6">
    <source>
        <dbReference type="Ensembl" id="ENSHHUP00000009408.1"/>
    </source>
</evidence>
<keyword evidence="1" id="KW-0391">Immunity</keyword>
<evidence type="ECO:0000259" key="5">
    <source>
        <dbReference type="PROSITE" id="PS50835"/>
    </source>
</evidence>
<keyword evidence="4" id="KW-1280">Immunoglobulin</keyword>
<evidence type="ECO:0000256" key="2">
    <source>
        <dbReference type="ARBA" id="ARBA00023130"/>
    </source>
</evidence>
<dbReference type="InterPro" id="IPR003597">
    <property type="entry name" value="Ig_C1-set"/>
</dbReference>
<dbReference type="SMART" id="SM00406">
    <property type="entry name" value="IGv"/>
    <property type="match status" value="1"/>
</dbReference>
<name>A0A4W5JWN7_9TELE</name>